<reference evidence="18" key="1">
    <citation type="submission" date="2022-05" db="EMBL/GenBank/DDBJ databases">
        <title>The Musa troglodytarum L. genome provides insights into the mechanism of non-climacteric behaviour and enrichment of carotenoids.</title>
        <authorList>
            <person name="Wang J."/>
        </authorList>
    </citation>
    <scope>NUCLEOTIDE SEQUENCE</scope>
    <source>
        <tissue evidence="18">Leaf</tissue>
    </source>
</reference>
<dbReference type="GO" id="GO:0003677">
    <property type="term" value="F:DNA binding"/>
    <property type="evidence" value="ECO:0007669"/>
    <property type="project" value="UniProtKB-KW"/>
</dbReference>
<dbReference type="Gene3D" id="2.30.280.10">
    <property type="entry name" value="SRA-YDG"/>
    <property type="match status" value="1"/>
</dbReference>
<dbReference type="Pfam" id="PF00628">
    <property type="entry name" value="PHD"/>
    <property type="match status" value="1"/>
</dbReference>
<evidence type="ECO:0000259" key="15">
    <source>
        <dbReference type="PROSITE" id="PS50016"/>
    </source>
</evidence>
<dbReference type="FunFam" id="3.30.40.10:FF:000665">
    <property type="entry name" value="Predicted protein"/>
    <property type="match status" value="1"/>
</dbReference>
<dbReference type="InterPro" id="IPR003105">
    <property type="entry name" value="SRA_YDG"/>
</dbReference>
<feature type="region of interest" description="Disordered" evidence="14">
    <location>
        <begin position="600"/>
        <end position="624"/>
    </location>
</feature>
<dbReference type="InterPro" id="IPR047498">
    <property type="entry name" value="RING-HC_ORTHRUS_rpt1"/>
</dbReference>
<keyword evidence="19" id="KW-1185">Reference proteome</keyword>
<dbReference type="SMART" id="SM00249">
    <property type="entry name" value="PHD"/>
    <property type="match status" value="1"/>
</dbReference>
<dbReference type="CDD" id="cd23138">
    <property type="entry name" value="RING-HC_ORTHRUS_rpt1"/>
    <property type="match status" value="1"/>
</dbReference>
<keyword evidence="8" id="KW-0862">Zinc</keyword>
<dbReference type="InterPro" id="IPR019786">
    <property type="entry name" value="Zinc_finger_PHD-type_CS"/>
</dbReference>
<evidence type="ECO:0000256" key="2">
    <source>
        <dbReference type="ARBA" id="ARBA00004906"/>
    </source>
</evidence>
<dbReference type="PROSITE" id="PS50016">
    <property type="entry name" value="ZF_PHD_2"/>
    <property type="match status" value="1"/>
</dbReference>
<dbReference type="SMART" id="SM00466">
    <property type="entry name" value="SRA"/>
    <property type="match status" value="1"/>
</dbReference>
<evidence type="ECO:0000256" key="13">
    <source>
        <dbReference type="PROSITE-ProRule" id="PRU00358"/>
    </source>
</evidence>
<dbReference type="InterPro" id="IPR036987">
    <property type="entry name" value="SRA-YDG_sf"/>
</dbReference>
<evidence type="ECO:0000256" key="12">
    <source>
        <dbReference type="PROSITE-ProRule" id="PRU00175"/>
    </source>
</evidence>
<evidence type="ECO:0000256" key="3">
    <source>
        <dbReference type="ARBA" id="ARBA00012483"/>
    </source>
</evidence>
<evidence type="ECO:0000256" key="14">
    <source>
        <dbReference type="SAM" id="MobiDB-lite"/>
    </source>
</evidence>
<evidence type="ECO:0000256" key="7">
    <source>
        <dbReference type="ARBA" id="ARBA00022786"/>
    </source>
</evidence>
<gene>
    <name evidence="18" type="ORF">MUK42_12462</name>
</gene>
<dbReference type="InterPro" id="IPR045134">
    <property type="entry name" value="UHRF1/2-like"/>
</dbReference>
<dbReference type="PROSITE" id="PS50089">
    <property type="entry name" value="ZF_RING_2"/>
    <property type="match status" value="2"/>
</dbReference>
<organism evidence="18 19">
    <name type="scientific">Musa troglodytarum</name>
    <name type="common">fe'i banana</name>
    <dbReference type="NCBI Taxonomy" id="320322"/>
    <lineage>
        <taxon>Eukaryota</taxon>
        <taxon>Viridiplantae</taxon>
        <taxon>Streptophyta</taxon>
        <taxon>Embryophyta</taxon>
        <taxon>Tracheophyta</taxon>
        <taxon>Spermatophyta</taxon>
        <taxon>Magnoliopsida</taxon>
        <taxon>Liliopsida</taxon>
        <taxon>Zingiberales</taxon>
        <taxon>Musaceae</taxon>
        <taxon>Musa</taxon>
    </lineage>
</organism>
<evidence type="ECO:0000256" key="6">
    <source>
        <dbReference type="ARBA" id="ARBA00022771"/>
    </source>
</evidence>
<keyword evidence="10" id="KW-0238">DNA-binding</keyword>
<dbReference type="InterPro" id="IPR027370">
    <property type="entry name" value="Znf-RING_euk"/>
</dbReference>
<dbReference type="GO" id="GO:0016567">
    <property type="term" value="P:protein ubiquitination"/>
    <property type="evidence" value="ECO:0007669"/>
    <property type="project" value="UniProtKB-ARBA"/>
</dbReference>
<evidence type="ECO:0000259" key="16">
    <source>
        <dbReference type="PROSITE" id="PS50089"/>
    </source>
</evidence>
<dbReference type="Pfam" id="PF02182">
    <property type="entry name" value="SAD_SRA"/>
    <property type="match status" value="1"/>
</dbReference>
<dbReference type="InterPro" id="IPR001965">
    <property type="entry name" value="Znf_PHD"/>
</dbReference>
<comment type="subcellular location">
    <subcellularLocation>
        <location evidence="13">Nucleus</location>
    </subcellularLocation>
</comment>
<protein>
    <recommendedName>
        <fullName evidence="3">RING-type E3 ubiquitin transferase</fullName>
        <ecNumber evidence="3">2.3.2.27</ecNumber>
    </recommendedName>
</protein>
<dbReference type="InterPro" id="IPR017907">
    <property type="entry name" value="Znf_RING_CS"/>
</dbReference>
<feature type="domain" description="RING-type" evidence="16">
    <location>
        <begin position="142"/>
        <end position="181"/>
    </location>
</feature>
<evidence type="ECO:0000256" key="5">
    <source>
        <dbReference type="ARBA" id="ARBA00022723"/>
    </source>
</evidence>
<dbReference type="EC" id="2.3.2.27" evidence="3"/>
<dbReference type="Gene3D" id="3.30.40.10">
    <property type="entry name" value="Zinc/RING finger domain, C3HC4 (zinc finger)"/>
    <property type="match status" value="3"/>
</dbReference>
<dbReference type="Pfam" id="PF13920">
    <property type="entry name" value="zf-C3HC4_3"/>
    <property type="match status" value="1"/>
</dbReference>
<dbReference type="SUPFAM" id="SSF88697">
    <property type="entry name" value="PUA domain-like"/>
    <property type="match status" value="1"/>
</dbReference>
<dbReference type="InterPro" id="IPR013083">
    <property type="entry name" value="Znf_RING/FYVE/PHD"/>
</dbReference>
<keyword evidence="4" id="KW-0808">Transferase</keyword>
<feature type="domain" description="YDG" evidence="17">
    <location>
        <begin position="270"/>
        <end position="418"/>
    </location>
</feature>
<dbReference type="InterPro" id="IPR011011">
    <property type="entry name" value="Znf_FYVE_PHD"/>
</dbReference>
<evidence type="ECO:0000313" key="18">
    <source>
        <dbReference type="EMBL" id="URE16615.1"/>
    </source>
</evidence>
<dbReference type="GO" id="GO:0005634">
    <property type="term" value="C:nucleus"/>
    <property type="evidence" value="ECO:0007669"/>
    <property type="project" value="UniProtKB-SubCell"/>
</dbReference>
<feature type="region of interest" description="Disordered" evidence="14">
    <location>
        <begin position="472"/>
        <end position="501"/>
    </location>
</feature>
<dbReference type="SUPFAM" id="SSF57850">
    <property type="entry name" value="RING/U-box"/>
    <property type="match status" value="2"/>
</dbReference>
<name>A0A9E7GKS6_9LILI</name>
<keyword evidence="11 13" id="KW-0539">Nucleus</keyword>
<feature type="domain" description="RING-type" evidence="16">
    <location>
        <begin position="512"/>
        <end position="569"/>
    </location>
</feature>
<dbReference type="SMART" id="SM00184">
    <property type="entry name" value="RING"/>
    <property type="match status" value="3"/>
</dbReference>
<dbReference type="AlphaFoldDB" id="A0A9E7GKS6"/>
<keyword evidence="7" id="KW-0833">Ubl conjugation pathway</keyword>
<evidence type="ECO:0000256" key="4">
    <source>
        <dbReference type="ARBA" id="ARBA00022679"/>
    </source>
</evidence>
<keyword evidence="9" id="KW-0156">Chromatin regulator</keyword>
<proteinExistence type="predicted"/>
<dbReference type="GO" id="GO:0008270">
    <property type="term" value="F:zinc ion binding"/>
    <property type="evidence" value="ECO:0007669"/>
    <property type="project" value="UniProtKB-KW"/>
</dbReference>
<dbReference type="PANTHER" id="PTHR14140">
    <property type="entry name" value="E3 UBIQUITIN-PROTEIN LIGASE UHRF-RELATED"/>
    <property type="match status" value="1"/>
</dbReference>
<dbReference type="EMBL" id="CP097509">
    <property type="protein sequence ID" value="URE16615.1"/>
    <property type="molecule type" value="Genomic_DNA"/>
</dbReference>
<dbReference type="FunFam" id="2.30.280.10:FF:000002">
    <property type="entry name" value="E3 ubiquitin-protein ligase ORTHRUS 2"/>
    <property type="match status" value="1"/>
</dbReference>
<evidence type="ECO:0000256" key="9">
    <source>
        <dbReference type="ARBA" id="ARBA00022853"/>
    </source>
</evidence>
<dbReference type="PROSITE" id="PS51015">
    <property type="entry name" value="YDG"/>
    <property type="match status" value="1"/>
</dbReference>
<dbReference type="Pfam" id="PF13445">
    <property type="entry name" value="zf-RING_UBOX"/>
    <property type="match status" value="1"/>
</dbReference>
<sequence length="909" mass="102446">MSSPVDLPCDADGRCMVCGAVPPSPAEVVLCRTCDTPWHAPCLSLPPETLATAVNWECPDCSSPDGSGVVATVPGASSALIASIRAIEADQSLTEKEKAWRRQELVGGRVRVLVERDKEEEKKGKKMGNDDVLGFLDAKLICSFCMQLPDRPVTTPCGHNFCLKCFQKWVGQGKHSCPKCRAPIPSKMACEPRINSAIVVAIRMAKTAQSTIPSDKKREYHSMCNENRPDKAFTTERAKKAGKANACSGQIFVTVPPDHFGPILAVHDPKRKKGVLVGEIWEDRLECRQWGAHLPHVAGIAGQSNQGAQSVALSGGYKDDEDHGDWFLYTGSGGRDLSGNKRTNKHQSFDQTFEKLNKALQVSCLKGYPVRVVRSHKEKRSSYAPETGVRYDGIYRIEKCWRKVGIQGFKVCRYLFVRCDNEPAPWTSDEQGDHPRPLPVIKELKHATDITIRKQSPAWDYDEKHGWKWIKSPPMSRKHGPGGSPYERGRRKSSRTPRSTSVREKLLKELSCLICWKVMSFPLTTPCAHNFCKSCLLGSFADKSFVRERTWEGGWRLRAQKIIKKCPSCPNDISDFLRNPQVNRELMDLIELLQKRKHKVNAEESSEETSNLVDLSAEEENNDQENRLRNYGSDLGKNMVENESDALKGKKLKGKAFDIYESVGGESETYAVNCEMDGIGKTYCLGLKNKVVHCVTYKRRKTSCMLNGIDKTRNLGLTNKVVHYVTYKRRKLNCEMDEIGKTSCLGLTNKVVHYVTYKRRKLNCEMDEIGKTSCLGLTNKVVHYVTYKRRKLNCEMDEIGKTSCLGLTNKVVHYVTYKRRKTNCEMDKIDKTSCLGLTHKVVHYVTYKRRKTNYQMDKIDKINCLGLTSKVVHYATYKRRKTNPDRAGKTNDASRTVLRCIAIGADRGT</sequence>
<dbReference type="InterPro" id="IPR019787">
    <property type="entry name" value="Znf_PHD-finger"/>
</dbReference>
<evidence type="ECO:0000256" key="11">
    <source>
        <dbReference type="ARBA" id="ARBA00023242"/>
    </source>
</evidence>
<dbReference type="PROSITE" id="PS00518">
    <property type="entry name" value="ZF_RING_1"/>
    <property type="match status" value="1"/>
</dbReference>
<dbReference type="OrthoDB" id="2270193at2759"/>
<dbReference type="InterPro" id="IPR015947">
    <property type="entry name" value="PUA-like_sf"/>
</dbReference>
<keyword evidence="6 12" id="KW-0863">Zinc-finger</keyword>
<dbReference type="GO" id="GO:0044027">
    <property type="term" value="P:negative regulation of gene expression via chromosomal CpG island methylation"/>
    <property type="evidence" value="ECO:0007669"/>
    <property type="project" value="TreeGrafter"/>
</dbReference>
<evidence type="ECO:0000313" key="19">
    <source>
        <dbReference type="Proteomes" id="UP001055439"/>
    </source>
</evidence>
<evidence type="ECO:0000259" key="17">
    <source>
        <dbReference type="PROSITE" id="PS51015"/>
    </source>
</evidence>
<dbReference type="PANTHER" id="PTHR14140:SF27">
    <property type="entry name" value="OS04G0289800 PROTEIN"/>
    <property type="match status" value="1"/>
</dbReference>
<comment type="pathway">
    <text evidence="2">Protein modification; protein ubiquitination.</text>
</comment>
<accession>A0A9E7GKS6</accession>
<comment type="catalytic activity">
    <reaction evidence="1">
        <text>S-ubiquitinyl-[E2 ubiquitin-conjugating enzyme]-L-cysteine + [acceptor protein]-L-lysine = [E2 ubiquitin-conjugating enzyme]-L-cysteine + N(6)-ubiquitinyl-[acceptor protein]-L-lysine.</text>
        <dbReference type="EC" id="2.3.2.27"/>
    </reaction>
</comment>
<keyword evidence="5" id="KW-0479">Metal-binding</keyword>
<dbReference type="GO" id="GO:0061630">
    <property type="term" value="F:ubiquitin protein ligase activity"/>
    <property type="evidence" value="ECO:0007669"/>
    <property type="project" value="UniProtKB-EC"/>
</dbReference>
<dbReference type="InterPro" id="IPR001841">
    <property type="entry name" value="Znf_RING"/>
</dbReference>
<feature type="domain" description="PHD-type" evidence="15">
    <location>
        <begin position="12"/>
        <end position="64"/>
    </location>
</feature>
<evidence type="ECO:0000256" key="8">
    <source>
        <dbReference type="ARBA" id="ARBA00022833"/>
    </source>
</evidence>
<dbReference type="Proteomes" id="UP001055439">
    <property type="component" value="Chromosome 7"/>
</dbReference>
<dbReference type="SUPFAM" id="SSF57903">
    <property type="entry name" value="FYVE/PHD zinc finger"/>
    <property type="match status" value="1"/>
</dbReference>
<evidence type="ECO:0000256" key="10">
    <source>
        <dbReference type="ARBA" id="ARBA00023125"/>
    </source>
</evidence>
<dbReference type="PROSITE" id="PS01359">
    <property type="entry name" value="ZF_PHD_1"/>
    <property type="match status" value="1"/>
</dbReference>
<evidence type="ECO:0000256" key="1">
    <source>
        <dbReference type="ARBA" id="ARBA00000900"/>
    </source>
</evidence>